<accession>A0A3L7JZM9</accession>
<sequence length="91" mass="10546">MEIKYVNVMEEIVSAIVTMLLTGSEYQTFCKCDKCKNDIIALSLNTLPSHYVTTNEGRELTFNNLNTTENRNWINKRIIKSIYVVGKYPKH</sequence>
<dbReference type="Proteomes" id="UP000276770">
    <property type="component" value="Unassembled WGS sequence"/>
</dbReference>
<dbReference type="EMBL" id="RCVZ01000004">
    <property type="protein sequence ID" value="RLQ96233.1"/>
    <property type="molecule type" value="Genomic_DNA"/>
</dbReference>
<dbReference type="InterPro" id="IPR019657">
    <property type="entry name" value="ComFB"/>
</dbReference>
<name>A0A3L7JZM9_9BACI</name>
<evidence type="ECO:0000313" key="2">
    <source>
        <dbReference type="Proteomes" id="UP000276770"/>
    </source>
</evidence>
<reference evidence="1 2" key="1">
    <citation type="submission" date="2018-10" db="EMBL/GenBank/DDBJ databases">
        <title>Falsibacillus sp. genome draft.</title>
        <authorList>
            <person name="Shi S."/>
        </authorList>
    </citation>
    <scope>NUCLEOTIDE SEQUENCE [LARGE SCALE GENOMIC DNA]</scope>
    <source>
        <strain evidence="1 2">GY 10110</strain>
    </source>
</reference>
<keyword evidence="2" id="KW-1185">Reference proteome</keyword>
<proteinExistence type="predicted"/>
<gene>
    <name evidence="1" type="ORF">D9X91_08070</name>
</gene>
<dbReference type="RefSeq" id="WP_121680086.1">
    <property type="nucleotide sequence ID" value="NZ_RCVZ01000004.1"/>
</dbReference>
<dbReference type="AlphaFoldDB" id="A0A3L7JZM9"/>
<dbReference type="Pfam" id="PF10719">
    <property type="entry name" value="ComFB"/>
    <property type="match status" value="1"/>
</dbReference>
<evidence type="ECO:0000313" key="1">
    <source>
        <dbReference type="EMBL" id="RLQ96233.1"/>
    </source>
</evidence>
<protein>
    <submittedName>
        <fullName evidence="1">Competence protein ComFB</fullName>
    </submittedName>
</protein>
<organism evidence="1 2">
    <name type="scientific">Falsibacillus albus</name>
    <dbReference type="NCBI Taxonomy" id="2478915"/>
    <lineage>
        <taxon>Bacteria</taxon>
        <taxon>Bacillati</taxon>
        <taxon>Bacillota</taxon>
        <taxon>Bacilli</taxon>
        <taxon>Bacillales</taxon>
        <taxon>Bacillaceae</taxon>
        <taxon>Falsibacillus</taxon>
    </lineage>
</organism>
<dbReference type="OrthoDB" id="5616024at2"/>
<comment type="caution">
    <text evidence="1">The sequence shown here is derived from an EMBL/GenBank/DDBJ whole genome shotgun (WGS) entry which is preliminary data.</text>
</comment>